<proteinExistence type="predicted"/>
<evidence type="ECO:0000256" key="3">
    <source>
        <dbReference type="ARBA" id="ARBA00022989"/>
    </source>
</evidence>
<organism evidence="7 8">
    <name type="scientific">Coptis chinensis</name>
    <dbReference type="NCBI Taxonomy" id="261450"/>
    <lineage>
        <taxon>Eukaryota</taxon>
        <taxon>Viridiplantae</taxon>
        <taxon>Streptophyta</taxon>
        <taxon>Embryophyta</taxon>
        <taxon>Tracheophyta</taxon>
        <taxon>Spermatophyta</taxon>
        <taxon>Magnoliopsida</taxon>
        <taxon>Ranunculales</taxon>
        <taxon>Ranunculaceae</taxon>
        <taxon>Coptidoideae</taxon>
        <taxon>Coptis</taxon>
    </lineage>
</organism>
<evidence type="ECO:0000256" key="4">
    <source>
        <dbReference type="ARBA" id="ARBA00023034"/>
    </source>
</evidence>
<comment type="caution">
    <text evidence="7">The sequence shown here is derived from an EMBL/GenBank/DDBJ whole genome shotgun (WGS) entry which is preliminary data.</text>
</comment>
<dbReference type="Proteomes" id="UP000631114">
    <property type="component" value="Unassembled WGS sequence"/>
</dbReference>
<dbReference type="EMBL" id="JADFTS010000007">
    <property type="protein sequence ID" value="KAF9599495.1"/>
    <property type="molecule type" value="Genomic_DNA"/>
</dbReference>
<dbReference type="OrthoDB" id="248903at2759"/>
<keyword evidence="3" id="KW-1133">Transmembrane helix</keyword>
<dbReference type="PANTHER" id="PTHR13815">
    <property type="entry name" value="GOLGIN-84"/>
    <property type="match status" value="1"/>
</dbReference>
<gene>
    <name evidence="7" type="ORF">IFM89_038589</name>
</gene>
<protein>
    <submittedName>
        <fullName evidence="7">Uncharacterized protein</fullName>
    </submittedName>
</protein>
<evidence type="ECO:0000256" key="6">
    <source>
        <dbReference type="ARBA" id="ARBA00023136"/>
    </source>
</evidence>
<keyword evidence="5" id="KW-0175">Coiled coil</keyword>
<keyword evidence="2" id="KW-0812">Transmembrane</keyword>
<keyword evidence="8" id="KW-1185">Reference proteome</keyword>
<keyword evidence="4" id="KW-0333">Golgi apparatus</keyword>
<dbReference type="GO" id="GO:0007030">
    <property type="term" value="P:Golgi organization"/>
    <property type="evidence" value="ECO:0007669"/>
    <property type="project" value="InterPro"/>
</dbReference>
<evidence type="ECO:0000256" key="5">
    <source>
        <dbReference type="ARBA" id="ARBA00023054"/>
    </source>
</evidence>
<feature type="non-terminal residue" evidence="7">
    <location>
        <position position="193"/>
    </location>
</feature>
<reference evidence="7 8" key="1">
    <citation type="submission" date="2020-10" db="EMBL/GenBank/DDBJ databases">
        <title>The Coptis chinensis genome and diversification of protoberbering-type alkaloids.</title>
        <authorList>
            <person name="Wang B."/>
            <person name="Shu S."/>
            <person name="Song C."/>
            <person name="Liu Y."/>
        </authorList>
    </citation>
    <scope>NUCLEOTIDE SEQUENCE [LARGE SCALE GENOMIC DNA]</scope>
    <source>
        <strain evidence="7">HL-2020</strain>
        <tissue evidence="7">Leaf</tissue>
    </source>
</reference>
<dbReference type="AlphaFoldDB" id="A0A835HF92"/>
<dbReference type="GO" id="GO:0000139">
    <property type="term" value="C:Golgi membrane"/>
    <property type="evidence" value="ECO:0007669"/>
    <property type="project" value="UniProtKB-SubCell"/>
</dbReference>
<sequence>FFRLQEYKSENAQLEELLTAEERKEQLLWISRKATKDLSTSKVEVSRVESHMVEALAAKNLEIDSLVNSLDTFEETGLGFKESRLPYKVLFIYGGSCLGLEDVCGHHKFITSVHVCCRSGKYGVHHEKSNRRNTDDDAVSRLSGKILGSADRRARKKKRQRHNGRCPSLTTKKFMLIEFWLKALRNSQLLDEA</sequence>
<comment type="subcellular location">
    <subcellularLocation>
        <location evidence="1">Golgi apparatus membrane</location>
        <topology evidence="1">Single-pass membrane protein</topology>
    </subcellularLocation>
</comment>
<evidence type="ECO:0000256" key="1">
    <source>
        <dbReference type="ARBA" id="ARBA00004194"/>
    </source>
</evidence>
<dbReference type="PANTHER" id="PTHR13815:SF7">
    <property type="entry name" value="GOLGIN SUBFAMILY A MEMBER 5"/>
    <property type="match status" value="1"/>
</dbReference>
<keyword evidence="6" id="KW-0472">Membrane</keyword>
<name>A0A835HF92_9MAGN</name>
<dbReference type="GO" id="GO:0031985">
    <property type="term" value="C:Golgi cisterna"/>
    <property type="evidence" value="ECO:0007669"/>
    <property type="project" value="TreeGrafter"/>
</dbReference>
<evidence type="ECO:0000256" key="2">
    <source>
        <dbReference type="ARBA" id="ARBA00022692"/>
    </source>
</evidence>
<evidence type="ECO:0000313" key="8">
    <source>
        <dbReference type="Proteomes" id="UP000631114"/>
    </source>
</evidence>
<dbReference type="InterPro" id="IPR019177">
    <property type="entry name" value="Golgin_subfamily_A_member_5"/>
</dbReference>
<dbReference type="GO" id="GO:0000301">
    <property type="term" value="P:retrograde transport, vesicle recycling within Golgi"/>
    <property type="evidence" value="ECO:0007669"/>
    <property type="project" value="TreeGrafter"/>
</dbReference>
<accession>A0A835HF92</accession>
<evidence type="ECO:0000313" key="7">
    <source>
        <dbReference type="EMBL" id="KAF9599495.1"/>
    </source>
</evidence>